<feature type="transmembrane region" description="Helical" evidence="1">
    <location>
        <begin position="795"/>
        <end position="820"/>
    </location>
</feature>
<dbReference type="EMBL" id="OVEO01000010">
    <property type="protein sequence ID" value="SPQ98655.1"/>
    <property type="molecule type" value="Genomic_DNA"/>
</dbReference>
<feature type="transmembrane region" description="Helical" evidence="1">
    <location>
        <begin position="503"/>
        <end position="525"/>
    </location>
</feature>
<feature type="chain" id="PRO_5018061418" description="G-protein coupled receptors family 3 profile domain-containing protein" evidence="2">
    <location>
        <begin position="19"/>
        <end position="979"/>
    </location>
</feature>
<feature type="transmembrane region" description="Helical" evidence="1">
    <location>
        <begin position="719"/>
        <end position="741"/>
    </location>
</feature>
<evidence type="ECO:0008006" key="5">
    <source>
        <dbReference type="Google" id="ProtNLM"/>
    </source>
</evidence>
<keyword evidence="1" id="KW-0812">Transmembrane</keyword>
<dbReference type="AlphaFoldDB" id="A0A3P3YEN5"/>
<evidence type="ECO:0000313" key="4">
    <source>
        <dbReference type="Proteomes" id="UP000290189"/>
    </source>
</evidence>
<geneLocation type="mitochondrion" evidence="3"/>
<feature type="transmembrane region" description="Helical" evidence="1">
    <location>
        <begin position="219"/>
        <end position="244"/>
    </location>
</feature>
<protein>
    <recommendedName>
        <fullName evidence="5">G-protein coupled receptors family 3 profile domain-containing protein</fullName>
    </recommendedName>
</protein>
<evidence type="ECO:0000256" key="2">
    <source>
        <dbReference type="SAM" id="SignalP"/>
    </source>
</evidence>
<gene>
    <name evidence="3" type="ORF">PLBR_LOCUS5870</name>
</gene>
<feature type="transmembrane region" description="Helical" evidence="1">
    <location>
        <begin position="292"/>
        <end position="317"/>
    </location>
</feature>
<feature type="transmembrane region" description="Helical" evidence="1">
    <location>
        <begin position="329"/>
        <end position="353"/>
    </location>
</feature>
<feature type="transmembrane region" description="Helical" evidence="1">
    <location>
        <begin position="753"/>
        <end position="774"/>
    </location>
</feature>
<feature type="transmembrane region" description="Helical" evidence="1">
    <location>
        <begin position="674"/>
        <end position="698"/>
    </location>
</feature>
<keyword evidence="1" id="KW-0472">Membrane</keyword>
<accession>A0A3P3YEN5</accession>
<feature type="transmembrane region" description="Helical" evidence="1">
    <location>
        <begin position="904"/>
        <end position="926"/>
    </location>
</feature>
<reference evidence="3 4" key="1">
    <citation type="submission" date="2018-03" db="EMBL/GenBank/DDBJ databases">
        <authorList>
            <person name="Fogelqvist J."/>
        </authorList>
    </citation>
    <scope>NUCLEOTIDE SEQUENCE [LARGE SCALE GENOMIC DNA]</scope>
</reference>
<name>A0A3P3YEN5_PLABS</name>
<feature type="transmembrane region" description="Helical" evidence="1">
    <location>
        <begin position="876"/>
        <end position="898"/>
    </location>
</feature>
<feature type="transmembrane region" description="Helical" evidence="1">
    <location>
        <begin position="832"/>
        <end position="856"/>
    </location>
</feature>
<feature type="transmembrane region" description="Helical" evidence="1">
    <location>
        <begin position="401"/>
        <end position="423"/>
    </location>
</feature>
<proteinExistence type="predicted"/>
<keyword evidence="2" id="KW-0732">Signal</keyword>
<sequence length="979" mass="105548">MALLLDAFALLLLGMCHGKLLVTYDVGNTSIMVTVKTATFRHGNTSFSITGPLRFCDGPNPSALADDVAGTVLVADYDAYGNSFAWARACQSRGCIGVVMLTRVNPTITSLDAWVETDRAASRNEQISAVPLVIIDGNDALTSMEDVRRLAGPVIATMDSSDIMDGTSASVAFGSAGVTAAFVVAWLVNVVNMAAAVYKFAAFAIDREGNLRAIPPYPCIVFSTALVSSTLRMLWFADAAFYSLQSFSRVFYRILITLFIPIGFAGTAAIGMAMHDHLKQGKTVSMQHKVTVYSLLSVLGIVFTVDIVGTFVAAVTWHEYFDVTYLSSFYFLMNFPVSVLFIKYGIAVSNALLKNDNISTVERARSLQFARRVIVSGVVGVVLLLSQVLFIAMSLNSVSHYLVLYTLAVTLGAIQCYTFILAFRPRSSIFDTLAHAYLPSALLSSLPRTTSDENSKDLPKTARATAMMAEPQAINNAIMHDIADRSAAYHLAFLLKSPGELRAMALLLGAFALLLLGMCHGKLLVTYDVGNTSIMVTVKTATFRHGNTSFSVSGPLRFCDGPNPSALADDVAGTVLVADYDAYGNAFAWARACQSRGCIGVVMLTRVNPTITSLEAWVETDRAASRNEQISAVPLVIIDGNDALTSMDNVRRLAGRVIATLDSSDIMDGTSASVAFGSAGVTAAFVVAWLVNVVNMAAAVYKFAAFAIDREGNLRAIPAYPCIVFSTALVSSTLRMLWFANAAFYSSQSFSKVFYRILITLFIPIGFAGTAAIGMAMHDHLNQGKTVSMQHKVTVYSLLSVLGIVFTVDIVGTFATAVAWHEYFDVTYLSSFYFLMNFPVSVLFIKYGIAVSNALLKNDNISTVERARSLQFARRVTISGVVGIVVLLSQVLFIAMSLNSVSHYLALYTLAVTLGAIQCYTFILAFRPRSSIFDTLAQAYLPSALLSSLPRTTSDEKSKNLPRTARATVAESGAINSAM</sequence>
<feature type="signal peptide" evidence="2">
    <location>
        <begin position="1"/>
        <end position="18"/>
    </location>
</feature>
<evidence type="ECO:0000256" key="1">
    <source>
        <dbReference type="SAM" id="Phobius"/>
    </source>
</evidence>
<feature type="transmembrane region" description="Helical" evidence="1">
    <location>
        <begin position="171"/>
        <end position="198"/>
    </location>
</feature>
<keyword evidence="1" id="KW-1133">Transmembrane helix</keyword>
<evidence type="ECO:0000313" key="3">
    <source>
        <dbReference type="EMBL" id="SPQ98655.1"/>
    </source>
</evidence>
<keyword evidence="3" id="KW-0496">Mitochondrion</keyword>
<organism evidence="3 4">
    <name type="scientific">Plasmodiophora brassicae</name>
    <name type="common">Clubroot disease agent</name>
    <dbReference type="NCBI Taxonomy" id="37360"/>
    <lineage>
        <taxon>Eukaryota</taxon>
        <taxon>Sar</taxon>
        <taxon>Rhizaria</taxon>
        <taxon>Endomyxa</taxon>
        <taxon>Phytomyxea</taxon>
        <taxon>Plasmodiophorida</taxon>
        <taxon>Plasmodiophoridae</taxon>
        <taxon>Plasmodiophora</taxon>
    </lineage>
</organism>
<dbReference type="Proteomes" id="UP000290189">
    <property type="component" value="Unassembled WGS sequence"/>
</dbReference>
<feature type="transmembrane region" description="Helical" evidence="1">
    <location>
        <begin position="250"/>
        <end position="271"/>
    </location>
</feature>
<feature type="transmembrane region" description="Helical" evidence="1">
    <location>
        <begin position="373"/>
        <end position="395"/>
    </location>
</feature>